<dbReference type="EMBL" id="AJWK01015752">
    <property type="status" value="NOT_ANNOTATED_CDS"/>
    <property type="molecule type" value="Genomic_DNA"/>
</dbReference>
<dbReference type="InterPro" id="IPR029063">
    <property type="entry name" value="SAM-dependent_MTases_sf"/>
</dbReference>
<dbReference type="SUPFAM" id="SSF53335">
    <property type="entry name" value="S-adenosyl-L-methionine-dependent methyltransferases"/>
    <property type="match status" value="1"/>
</dbReference>
<dbReference type="GO" id="GO:0005739">
    <property type="term" value="C:mitochondrion"/>
    <property type="evidence" value="ECO:0007669"/>
    <property type="project" value="TreeGrafter"/>
</dbReference>
<dbReference type="InterPro" id="IPR040758">
    <property type="entry name" value="PrmC_N"/>
</dbReference>
<dbReference type="Gene3D" id="3.40.50.150">
    <property type="entry name" value="Vaccinia Virus protein VP39"/>
    <property type="match status" value="1"/>
</dbReference>
<accession>A0A1B0CK48</accession>
<dbReference type="Pfam" id="PF17827">
    <property type="entry name" value="PrmC_N"/>
    <property type="match status" value="1"/>
</dbReference>
<reference evidence="3" key="1">
    <citation type="submission" date="2020-05" db="UniProtKB">
        <authorList>
            <consortium name="EnsemblMetazoa"/>
        </authorList>
    </citation>
    <scope>IDENTIFICATION</scope>
    <source>
        <strain evidence="3">Jacobina</strain>
    </source>
</reference>
<evidence type="ECO:0000313" key="4">
    <source>
        <dbReference type="Proteomes" id="UP000092461"/>
    </source>
</evidence>
<dbReference type="EnsemblMetazoa" id="LLOJ004985-RA">
    <property type="protein sequence ID" value="LLOJ004985-PA"/>
    <property type="gene ID" value="LLOJ004985"/>
</dbReference>
<dbReference type="GO" id="GO:0008168">
    <property type="term" value="F:methyltransferase activity"/>
    <property type="evidence" value="ECO:0007669"/>
    <property type="project" value="InterPro"/>
</dbReference>
<name>A0A1B0CK48_LUTLO</name>
<keyword evidence="4" id="KW-1185">Reference proteome</keyword>
<sequence>MLRSLLKYRSLWSSKYLGVVLSVRHYSNLKKSSNAVELVESWRQKFTELQIPEVKSSLDNILGCVLKRRKVYGLSERRDLILTQEEVNEFNRLCHCREARMPIQYIVGEWEFRDLHLKMQPPVFIPRPETEGLVELILKKNKSTEFVRFLEIGCGSGAVSLALLSALPNAKCKAVDQSSMACFLTLKNAISLKLSDRISVSQHKVNDEIKDEDFCEKFDFIVLLREAPKSQRFLLDVRSGDRR</sequence>
<feature type="domain" description="Release factor glutamine methyltransferase N-terminal" evidence="2">
    <location>
        <begin position="37"/>
        <end position="108"/>
    </location>
</feature>
<evidence type="ECO:0008006" key="5">
    <source>
        <dbReference type="Google" id="ProtNLM"/>
    </source>
</evidence>
<evidence type="ECO:0000313" key="3">
    <source>
        <dbReference type="EnsemblMetazoa" id="LLOJ004985-PA"/>
    </source>
</evidence>
<dbReference type="InterPro" id="IPR007848">
    <property type="entry name" value="Small_mtfrase_dom"/>
</dbReference>
<dbReference type="PANTHER" id="PTHR18895">
    <property type="entry name" value="HEMK METHYLTRANSFERASE"/>
    <property type="match status" value="1"/>
</dbReference>
<proteinExistence type="predicted"/>
<evidence type="ECO:0000259" key="1">
    <source>
        <dbReference type="Pfam" id="PF05175"/>
    </source>
</evidence>
<dbReference type="AlphaFoldDB" id="A0A1B0CK48"/>
<dbReference type="VEuPathDB" id="VectorBase:LLOJ004985"/>
<evidence type="ECO:0000259" key="2">
    <source>
        <dbReference type="Pfam" id="PF17827"/>
    </source>
</evidence>
<dbReference type="VEuPathDB" id="VectorBase:LLONM1_000216"/>
<dbReference type="PANTHER" id="PTHR18895:SF74">
    <property type="entry name" value="MTRF1L RELEASE FACTOR GLUTAMINE METHYLTRANSFERASE"/>
    <property type="match status" value="1"/>
</dbReference>
<dbReference type="InterPro" id="IPR050320">
    <property type="entry name" value="N5-glutamine_MTase"/>
</dbReference>
<protein>
    <recommendedName>
        <fullName evidence="5">HemK methyltransferase family member 1</fullName>
    </recommendedName>
</protein>
<dbReference type="CDD" id="cd02440">
    <property type="entry name" value="AdoMet_MTases"/>
    <property type="match status" value="1"/>
</dbReference>
<dbReference type="Gene3D" id="1.10.8.10">
    <property type="entry name" value="DNA helicase RuvA subunit, C-terminal domain"/>
    <property type="match status" value="1"/>
</dbReference>
<organism evidence="3 4">
    <name type="scientific">Lutzomyia longipalpis</name>
    <name type="common">Sand fly</name>
    <dbReference type="NCBI Taxonomy" id="7200"/>
    <lineage>
        <taxon>Eukaryota</taxon>
        <taxon>Metazoa</taxon>
        <taxon>Ecdysozoa</taxon>
        <taxon>Arthropoda</taxon>
        <taxon>Hexapoda</taxon>
        <taxon>Insecta</taxon>
        <taxon>Pterygota</taxon>
        <taxon>Neoptera</taxon>
        <taxon>Endopterygota</taxon>
        <taxon>Diptera</taxon>
        <taxon>Nematocera</taxon>
        <taxon>Psychodoidea</taxon>
        <taxon>Psychodidae</taxon>
        <taxon>Lutzomyia</taxon>
        <taxon>Lutzomyia</taxon>
    </lineage>
</organism>
<dbReference type="Proteomes" id="UP000092461">
    <property type="component" value="Unassembled WGS sequence"/>
</dbReference>
<feature type="domain" description="Methyltransferase small" evidence="1">
    <location>
        <begin position="137"/>
        <end position="222"/>
    </location>
</feature>
<dbReference type="Pfam" id="PF05175">
    <property type="entry name" value="MTS"/>
    <property type="match status" value="1"/>
</dbReference>